<evidence type="ECO:0000313" key="3">
    <source>
        <dbReference type="Proteomes" id="UP000604825"/>
    </source>
</evidence>
<dbReference type="Proteomes" id="UP000604825">
    <property type="component" value="Unassembled WGS sequence"/>
</dbReference>
<feature type="compositionally biased region" description="Polar residues" evidence="1">
    <location>
        <begin position="1"/>
        <end position="14"/>
    </location>
</feature>
<keyword evidence="3" id="KW-1185">Reference proteome</keyword>
<feature type="compositionally biased region" description="Acidic residues" evidence="1">
    <location>
        <begin position="18"/>
        <end position="39"/>
    </location>
</feature>
<evidence type="ECO:0000313" key="2">
    <source>
        <dbReference type="EMBL" id="CAD6245442.1"/>
    </source>
</evidence>
<dbReference type="AlphaFoldDB" id="A0A811PIB4"/>
<dbReference type="EMBL" id="CAJGYO010000007">
    <property type="protein sequence ID" value="CAD6245442.1"/>
    <property type="molecule type" value="Genomic_DNA"/>
</dbReference>
<proteinExistence type="predicted"/>
<comment type="caution">
    <text evidence="2">The sequence shown here is derived from an EMBL/GenBank/DDBJ whole genome shotgun (WGS) entry which is preliminary data.</text>
</comment>
<evidence type="ECO:0000256" key="1">
    <source>
        <dbReference type="SAM" id="MobiDB-lite"/>
    </source>
</evidence>
<protein>
    <submittedName>
        <fullName evidence="2">Uncharacterized protein</fullName>
    </submittedName>
</protein>
<feature type="region of interest" description="Disordered" evidence="1">
    <location>
        <begin position="1"/>
        <end position="39"/>
    </location>
</feature>
<gene>
    <name evidence="2" type="ORF">NCGR_LOCUS29747</name>
</gene>
<sequence length="69" mass="7260">MSSGDVTPSISTRTDFLAGDEDGDDEEETAAGSSEEDEAKEWVAQIFSLLSLDAVGITLSIAQATGKHR</sequence>
<accession>A0A811PIB4</accession>
<organism evidence="2 3">
    <name type="scientific">Miscanthus lutarioriparius</name>
    <dbReference type="NCBI Taxonomy" id="422564"/>
    <lineage>
        <taxon>Eukaryota</taxon>
        <taxon>Viridiplantae</taxon>
        <taxon>Streptophyta</taxon>
        <taxon>Embryophyta</taxon>
        <taxon>Tracheophyta</taxon>
        <taxon>Spermatophyta</taxon>
        <taxon>Magnoliopsida</taxon>
        <taxon>Liliopsida</taxon>
        <taxon>Poales</taxon>
        <taxon>Poaceae</taxon>
        <taxon>PACMAD clade</taxon>
        <taxon>Panicoideae</taxon>
        <taxon>Andropogonodae</taxon>
        <taxon>Andropogoneae</taxon>
        <taxon>Saccharinae</taxon>
        <taxon>Miscanthus</taxon>
    </lineage>
</organism>
<name>A0A811PIB4_9POAL</name>
<reference evidence="2" key="1">
    <citation type="submission" date="2020-10" db="EMBL/GenBank/DDBJ databases">
        <authorList>
            <person name="Han B."/>
            <person name="Lu T."/>
            <person name="Zhao Q."/>
            <person name="Huang X."/>
            <person name="Zhao Y."/>
        </authorList>
    </citation>
    <scope>NUCLEOTIDE SEQUENCE</scope>
</reference>